<dbReference type="AlphaFoldDB" id="A0A7J6GZ42"/>
<dbReference type="InterPro" id="IPR026960">
    <property type="entry name" value="RVT-Znf"/>
</dbReference>
<proteinExistence type="predicted"/>
<comment type="caution">
    <text evidence="2">The sequence shown here is derived from an EMBL/GenBank/DDBJ whole genome shotgun (WGS) entry which is preliminary data.</text>
</comment>
<evidence type="ECO:0000313" key="2">
    <source>
        <dbReference type="EMBL" id="KAF4388216.1"/>
    </source>
</evidence>
<feature type="domain" description="Reverse transcriptase zinc-binding" evidence="1">
    <location>
        <begin position="239"/>
        <end position="329"/>
    </location>
</feature>
<evidence type="ECO:0000313" key="3">
    <source>
        <dbReference type="Proteomes" id="UP000525078"/>
    </source>
</evidence>
<name>A0A7J6GZ42_CANSA</name>
<reference evidence="2 3" key="1">
    <citation type="journal article" date="2020" name="bioRxiv">
        <title>Sequence and annotation of 42 cannabis genomes reveals extensive copy number variation in cannabinoid synthesis and pathogen resistance genes.</title>
        <authorList>
            <person name="Mckernan K.J."/>
            <person name="Helbert Y."/>
            <person name="Kane L.T."/>
            <person name="Ebling H."/>
            <person name="Zhang L."/>
            <person name="Liu B."/>
            <person name="Eaton Z."/>
            <person name="Mclaughlin S."/>
            <person name="Kingan S."/>
            <person name="Baybayan P."/>
            <person name="Concepcion G."/>
            <person name="Jordan M."/>
            <person name="Riva A."/>
            <person name="Barbazuk W."/>
            <person name="Harkins T."/>
        </authorList>
    </citation>
    <scope>NUCLEOTIDE SEQUENCE [LARGE SCALE GENOMIC DNA]</scope>
    <source>
        <strain evidence="3">cv. Jamaican Lion 4</strain>
        <tissue evidence="2">Leaf</tissue>
    </source>
</reference>
<organism evidence="2 3">
    <name type="scientific">Cannabis sativa</name>
    <name type="common">Hemp</name>
    <name type="synonym">Marijuana</name>
    <dbReference type="NCBI Taxonomy" id="3483"/>
    <lineage>
        <taxon>Eukaryota</taxon>
        <taxon>Viridiplantae</taxon>
        <taxon>Streptophyta</taxon>
        <taxon>Embryophyta</taxon>
        <taxon>Tracheophyta</taxon>
        <taxon>Spermatophyta</taxon>
        <taxon>Magnoliopsida</taxon>
        <taxon>eudicotyledons</taxon>
        <taxon>Gunneridae</taxon>
        <taxon>Pentapetalae</taxon>
        <taxon>rosids</taxon>
        <taxon>fabids</taxon>
        <taxon>Rosales</taxon>
        <taxon>Cannabaceae</taxon>
        <taxon>Cannabis</taxon>
    </lineage>
</organism>
<gene>
    <name evidence="2" type="ORF">F8388_021046</name>
</gene>
<dbReference type="Proteomes" id="UP000525078">
    <property type="component" value="Unassembled WGS sequence"/>
</dbReference>
<protein>
    <recommendedName>
        <fullName evidence="1">Reverse transcriptase zinc-binding domain-containing protein</fullName>
    </recommendedName>
</protein>
<sequence length="452" mass="49637">MVTLEVGKIGKMVRQVELGQRFPISANNQGTISGVIGVAISGKEDLISKNKGIDGGSNVDSEAEGVMFSNHNSCYDIDQSYSGKEIQNEGVIVFDQKRRRVGSNPLIGPDSNVADILVDNIGLKSNKNEADQGLPVSLTEASAFSVDVQGRSGGLAMKVDVLNQAWLPHSENPFITSDHPSLEGVQVHQLMVNGKREWDIDILDDLLNSRDKDLVQSIVLSDFLDNDSWYWHFEASGHYTVKSAYKALQHTQNTATGGANSGLWRKLWNLKIPAKVSNMLWRACRGSLPTRAKLQEKRVQVPLHCPFCQIAPETTLLLLVDCVFAQQCWSSAGQEIKEAAGLAFADWFTDMLQSFSFAVLGKIAMICWGIWRARNDLAWNNKEPVAAGVVSSTSAYFNQWLLANSRSQGAASAVSRGVEERWSVPEEDTIKINVDASVFTSANFFVKLAAKN</sequence>
<dbReference type="Pfam" id="PF13966">
    <property type="entry name" value="zf-RVT"/>
    <property type="match status" value="1"/>
</dbReference>
<evidence type="ECO:0000259" key="1">
    <source>
        <dbReference type="Pfam" id="PF13966"/>
    </source>
</evidence>
<dbReference type="EMBL" id="JAATIP010000035">
    <property type="protein sequence ID" value="KAF4388216.1"/>
    <property type="molecule type" value="Genomic_DNA"/>
</dbReference>
<accession>A0A7J6GZ42</accession>